<dbReference type="Proteomes" id="UP001441914">
    <property type="component" value="Chromosome 2"/>
</dbReference>
<dbReference type="EMBL" id="CP135177">
    <property type="protein sequence ID" value="WZS88168.1"/>
    <property type="molecule type" value="Genomic_DNA"/>
</dbReference>
<dbReference type="RefSeq" id="WP_016799984.1">
    <property type="nucleotide sequence ID" value="NZ_AIDR02000030.1"/>
</dbReference>
<evidence type="ECO:0000313" key="1">
    <source>
        <dbReference type="EMBL" id="WZS88168.1"/>
    </source>
</evidence>
<keyword evidence="2" id="KW-1185">Reference proteome</keyword>
<accession>A0AAN0NCC6</accession>
<protein>
    <submittedName>
        <fullName evidence="1">Uncharacterized protein</fullName>
    </submittedName>
</protein>
<dbReference type="AlphaFoldDB" id="A0AAN0NCC6"/>
<reference evidence="1 2" key="1">
    <citation type="journal article" date="2024" name="Elife">
        <title>Polysaccharide breakdown products drive degradation-dispersal cycles of foraging bacteria through changes in metabolism and motility.</title>
        <authorList>
            <person name="Stubbusch A.K."/>
            <person name="Keegstra J.M."/>
            <person name="Schwartzman J."/>
            <person name="Pontrelli S."/>
            <person name="Clerc E.E."/>
            <person name="Stocker R."/>
            <person name="Magnabosco C."/>
            <person name="Schubert O.T."/>
            <person name="Ackermann M."/>
            <person name="D'Souza G.G."/>
        </authorList>
    </citation>
    <scope>NUCLEOTIDE SEQUENCE [LARGE SCALE GENOMIC DNA]</scope>
    <source>
        <strain evidence="1 2">ZF270</strain>
    </source>
</reference>
<gene>
    <name evidence="1" type="ORF">QYQ95_16580</name>
</gene>
<sequence length="96" mass="11044">MKHFKIENNLAQYSLDGSIWKNIDLISKEDVLALIDKATSEGFEMDSLEEGTIANGAHKIIYSSIYEKFSSLISERSDFLEESKLRYKHAFEKYSS</sequence>
<evidence type="ECO:0000313" key="2">
    <source>
        <dbReference type="Proteomes" id="UP001441914"/>
    </source>
</evidence>
<name>A0AAN0NCC6_9VIBR</name>
<proteinExistence type="predicted"/>
<organism evidence="1 2">
    <name type="scientific">Vibrio cyclitrophicus ZF270</name>
    <dbReference type="NCBI Taxonomy" id="1136176"/>
    <lineage>
        <taxon>Bacteria</taxon>
        <taxon>Pseudomonadati</taxon>
        <taxon>Pseudomonadota</taxon>
        <taxon>Gammaproteobacteria</taxon>
        <taxon>Vibrionales</taxon>
        <taxon>Vibrionaceae</taxon>
        <taxon>Vibrio</taxon>
    </lineage>
</organism>